<accession>C6V678</accession>
<feature type="binding site" evidence="9">
    <location>
        <position position="88"/>
    </location>
    <ligand>
        <name>substrate</name>
    </ligand>
</feature>
<evidence type="ECO:0000256" key="5">
    <source>
        <dbReference type="ARBA" id="ARBA00022840"/>
    </source>
</evidence>
<dbReference type="EMBL" id="CP001431">
    <property type="protein sequence ID" value="ACT69892.1"/>
    <property type="molecule type" value="Genomic_DNA"/>
</dbReference>
<evidence type="ECO:0000313" key="11">
    <source>
        <dbReference type="EMBL" id="ACT69892.1"/>
    </source>
</evidence>
<feature type="binding site" evidence="9">
    <location>
        <position position="74"/>
    </location>
    <ligand>
        <name>substrate</name>
    </ligand>
</feature>
<dbReference type="HOGENOM" id="CLU_100149_0_1_5"/>
<feature type="site" description="Transition state stabilizer" evidence="9">
    <location>
        <position position="17"/>
    </location>
</feature>
<dbReference type="NCBIfam" id="TIGR01510">
    <property type="entry name" value="coaD_prev_kdtB"/>
    <property type="match status" value="1"/>
</dbReference>
<feature type="binding site" evidence="9">
    <location>
        <begin position="124"/>
        <end position="130"/>
    </location>
    <ligand>
        <name>ATP</name>
        <dbReference type="ChEBI" id="CHEBI:30616"/>
    </ligand>
</feature>
<dbReference type="GO" id="GO:0005737">
    <property type="term" value="C:cytoplasm"/>
    <property type="evidence" value="ECO:0007669"/>
    <property type="project" value="UniProtKB-SubCell"/>
</dbReference>
<comment type="cofactor">
    <cofactor evidence="9">
        <name>Mg(2+)</name>
        <dbReference type="ChEBI" id="CHEBI:18420"/>
    </cofactor>
</comment>
<dbReference type="Gene3D" id="3.40.50.620">
    <property type="entry name" value="HUPs"/>
    <property type="match status" value="1"/>
</dbReference>
<protein>
    <recommendedName>
        <fullName evidence="9">Phosphopantetheine adenylyltransferase</fullName>
        <ecNumber evidence="9">2.7.7.3</ecNumber>
    </recommendedName>
    <alternativeName>
        <fullName evidence="9">Dephospho-CoA pyrophosphorylase</fullName>
    </alternativeName>
    <alternativeName>
        <fullName evidence="9">Pantetheine-phosphate adenylyltransferase</fullName>
        <shortName evidence="9">PPAT</shortName>
    </alternativeName>
</protein>
<keyword evidence="5 9" id="KW-0067">ATP-binding</keyword>
<dbReference type="NCBIfam" id="TIGR00125">
    <property type="entry name" value="cyt_tran_rel"/>
    <property type="match status" value="1"/>
</dbReference>
<evidence type="ECO:0000256" key="8">
    <source>
        <dbReference type="ARBA" id="ARBA00029346"/>
    </source>
</evidence>
<keyword evidence="12" id="KW-1185">Reference proteome</keyword>
<evidence type="ECO:0000256" key="1">
    <source>
        <dbReference type="ARBA" id="ARBA00022490"/>
    </source>
</evidence>
<dbReference type="Pfam" id="PF01467">
    <property type="entry name" value="CTP_transf_like"/>
    <property type="match status" value="1"/>
</dbReference>
<dbReference type="GO" id="GO:0005524">
    <property type="term" value="F:ATP binding"/>
    <property type="evidence" value="ECO:0007669"/>
    <property type="project" value="UniProtKB-KW"/>
</dbReference>
<keyword evidence="7 9" id="KW-0173">Coenzyme A biosynthesis</keyword>
<comment type="pathway">
    <text evidence="9">Cofactor biosynthesis; coenzyme A biosynthesis; CoA from (R)-pantothenate: step 4/5.</text>
</comment>
<feature type="binding site" evidence="9">
    <location>
        <begin position="9"/>
        <end position="10"/>
    </location>
    <ligand>
        <name>ATP</name>
        <dbReference type="ChEBI" id="CHEBI:30616"/>
    </ligand>
</feature>
<feature type="binding site" evidence="9">
    <location>
        <begin position="89"/>
        <end position="91"/>
    </location>
    <ligand>
        <name>ATP</name>
        <dbReference type="ChEBI" id="CHEBI:30616"/>
    </ligand>
</feature>
<feature type="binding site" evidence="9">
    <location>
        <position position="9"/>
    </location>
    <ligand>
        <name>substrate</name>
    </ligand>
</feature>
<dbReference type="HAMAP" id="MF_00151">
    <property type="entry name" value="PPAT_bact"/>
    <property type="match status" value="1"/>
</dbReference>
<dbReference type="PANTHER" id="PTHR21342">
    <property type="entry name" value="PHOSPHOPANTETHEINE ADENYLYLTRANSFERASE"/>
    <property type="match status" value="1"/>
</dbReference>
<dbReference type="KEGG" id="nri:NRI_0930"/>
<keyword evidence="6 9" id="KW-0460">Magnesium</keyword>
<evidence type="ECO:0000256" key="9">
    <source>
        <dbReference type="HAMAP-Rule" id="MF_00151"/>
    </source>
</evidence>
<dbReference type="EC" id="2.7.7.3" evidence="9"/>
<evidence type="ECO:0000256" key="3">
    <source>
        <dbReference type="ARBA" id="ARBA00022695"/>
    </source>
</evidence>
<comment type="function">
    <text evidence="9">Reversibly transfers an adenylyl group from ATP to 4'-phosphopantetheine, yielding dephospho-CoA (dPCoA) and pyrophosphate.</text>
</comment>
<dbReference type="OrthoDB" id="9806661at2"/>
<dbReference type="InterPro" id="IPR004821">
    <property type="entry name" value="Cyt_trans-like"/>
</dbReference>
<evidence type="ECO:0000256" key="7">
    <source>
        <dbReference type="ARBA" id="ARBA00022993"/>
    </source>
</evidence>
<dbReference type="GO" id="GO:0015937">
    <property type="term" value="P:coenzyme A biosynthetic process"/>
    <property type="evidence" value="ECO:0007669"/>
    <property type="project" value="UniProtKB-UniRule"/>
</dbReference>
<feature type="binding site" evidence="9">
    <location>
        <position position="41"/>
    </location>
    <ligand>
        <name>substrate</name>
    </ligand>
</feature>
<dbReference type="CDD" id="cd02163">
    <property type="entry name" value="PPAT"/>
    <property type="match status" value="1"/>
</dbReference>
<feature type="binding site" evidence="9">
    <location>
        <position position="99"/>
    </location>
    <ligand>
        <name>ATP</name>
        <dbReference type="ChEBI" id="CHEBI:30616"/>
    </ligand>
</feature>
<dbReference type="PANTHER" id="PTHR21342:SF1">
    <property type="entry name" value="PHOSPHOPANTETHEINE ADENYLYLTRANSFERASE"/>
    <property type="match status" value="1"/>
</dbReference>
<dbReference type="Proteomes" id="UP000001627">
    <property type="component" value="Chromosome"/>
</dbReference>
<comment type="similarity">
    <text evidence="9">Belongs to the bacterial CoaD family.</text>
</comment>
<keyword evidence="4 9" id="KW-0547">Nucleotide-binding</keyword>
<evidence type="ECO:0000256" key="4">
    <source>
        <dbReference type="ARBA" id="ARBA00022741"/>
    </source>
</evidence>
<evidence type="ECO:0000259" key="10">
    <source>
        <dbReference type="Pfam" id="PF01467"/>
    </source>
</evidence>
<comment type="catalytic activity">
    <reaction evidence="8 9">
        <text>(R)-4'-phosphopantetheine + ATP + H(+) = 3'-dephospho-CoA + diphosphate</text>
        <dbReference type="Rhea" id="RHEA:19801"/>
        <dbReference type="ChEBI" id="CHEBI:15378"/>
        <dbReference type="ChEBI" id="CHEBI:30616"/>
        <dbReference type="ChEBI" id="CHEBI:33019"/>
        <dbReference type="ChEBI" id="CHEBI:57328"/>
        <dbReference type="ChEBI" id="CHEBI:61723"/>
        <dbReference type="EC" id="2.7.7.3"/>
    </reaction>
</comment>
<proteinExistence type="inferred from homology"/>
<reference evidence="11 12" key="1">
    <citation type="journal article" date="2009" name="Nucleic Acids Res.">
        <title>Analysis of complete genome sequence of Neorickettsia risticii: causative agent of Potomac horse fever.</title>
        <authorList>
            <person name="Lin M."/>
            <person name="Zhang C."/>
            <person name="Gibson K."/>
            <person name="Rikihisa Y."/>
        </authorList>
    </citation>
    <scope>NUCLEOTIDE SEQUENCE [LARGE SCALE GENOMIC DNA]</scope>
    <source>
        <strain evidence="11 12">Illinois</strain>
    </source>
</reference>
<dbReference type="InterPro" id="IPR014729">
    <property type="entry name" value="Rossmann-like_a/b/a_fold"/>
</dbReference>
<evidence type="ECO:0000256" key="2">
    <source>
        <dbReference type="ARBA" id="ARBA00022679"/>
    </source>
</evidence>
<feature type="domain" description="Cytidyltransferase-like" evidence="10">
    <location>
        <begin position="5"/>
        <end position="134"/>
    </location>
</feature>
<comment type="subunit">
    <text evidence="9">Homohexamer.</text>
</comment>
<feature type="binding site" evidence="9">
    <location>
        <position position="17"/>
    </location>
    <ligand>
        <name>ATP</name>
        <dbReference type="ChEBI" id="CHEBI:30616"/>
    </ligand>
</feature>
<keyword evidence="2 9" id="KW-0808">Transferase</keyword>
<organism evidence="11 12">
    <name type="scientific">Neorickettsia risticii (strain Illinois)</name>
    <dbReference type="NCBI Taxonomy" id="434131"/>
    <lineage>
        <taxon>Bacteria</taxon>
        <taxon>Pseudomonadati</taxon>
        <taxon>Pseudomonadota</taxon>
        <taxon>Alphaproteobacteria</taxon>
        <taxon>Rickettsiales</taxon>
        <taxon>Anaplasmataceae</taxon>
        <taxon>Neorickettsia</taxon>
    </lineage>
</organism>
<dbReference type="STRING" id="434131.NRI_0930"/>
<dbReference type="eggNOG" id="COG0669">
    <property type="taxonomic scope" value="Bacteria"/>
</dbReference>
<evidence type="ECO:0000256" key="6">
    <source>
        <dbReference type="ARBA" id="ARBA00022842"/>
    </source>
</evidence>
<dbReference type="UniPathway" id="UPA00241">
    <property type="reaction ID" value="UER00355"/>
</dbReference>
<gene>
    <name evidence="9 11" type="primary">coaD</name>
    <name evidence="11" type="ordered locus">NRI_0930</name>
</gene>
<evidence type="ECO:0000313" key="12">
    <source>
        <dbReference type="Proteomes" id="UP000001627"/>
    </source>
</evidence>
<keyword evidence="3 9" id="KW-0548">Nucleotidyltransferase</keyword>
<dbReference type="RefSeq" id="WP_015816771.1">
    <property type="nucleotide sequence ID" value="NC_013009.1"/>
</dbReference>
<dbReference type="PRINTS" id="PR01020">
    <property type="entry name" value="LPSBIOSNTHSS"/>
</dbReference>
<keyword evidence="1 9" id="KW-0963">Cytoplasm</keyword>
<sequence>MRIGVYAGTFDPVTLGHLDIIKKALLVVDKLIIAVAECTSKTPTFSSEKRKSFIQNSVEEIQGKLEIKTFRGLLVDFVRQEKSNIIVRGLRAVSDFEYEFQMSWVNHKLDDGIITIFLPASHETQFLSSTFVKQVAILGGDLSQFLPNQIMNEVKSHLSKQ</sequence>
<dbReference type="AlphaFoldDB" id="C6V678"/>
<dbReference type="GO" id="GO:0004595">
    <property type="term" value="F:pantetheine-phosphate adenylyltransferase activity"/>
    <property type="evidence" value="ECO:0007669"/>
    <property type="project" value="UniProtKB-UniRule"/>
</dbReference>
<dbReference type="InterPro" id="IPR001980">
    <property type="entry name" value="PPAT"/>
</dbReference>
<name>C6V678_NEORI</name>
<comment type="subcellular location">
    <subcellularLocation>
        <location evidence="9">Cytoplasm</location>
    </subcellularLocation>
</comment>
<dbReference type="SUPFAM" id="SSF52374">
    <property type="entry name" value="Nucleotidylyl transferase"/>
    <property type="match status" value="1"/>
</dbReference>